<evidence type="ECO:0000313" key="1">
    <source>
        <dbReference type="EMBL" id="KHE91573.1"/>
    </source>
</evidence>
<reference evidence="1 2" key="1">
    <citation type="submission" date="2014-10" db="EMBL/GenBank/DDBJ databases">
        <title>Draft genome of anammox bacterium scalindua brodae, obtained using differential coverage binning of sequence data from two enrichment reactors.</title>
        <authorList>
            <person name="Speth D.R."/>
            <person name="Russ L."/>
            <person name="Kartal B."/>
            <person name="Op den Camp H.J."/>
            <person name="Dutilh B.E."/>
            <person name="Jetten M.S."/>
        </authorList>
    </citation>
    <scope>NUCLEOTIDE SEQUENCE [LARGE SCALE GENOMIC DNA]</scope>
    <source>
        <strain evidence="1">RU1</strain>
    </source>
</reference>
<dbReference type="Proteomes" id="UP000030652">
    <property type="component" value="Unassembled WGS sequence"/>
</dbReference>
<accession>A0A0B0EKB8</accession>
<protein>
    <submittedName>
        <fullName evidence="1">Uncharacterized protein</fullName>
    </submittedName>
</protein>
<dbReference type="AlphaFoldDB" id="A0A0B0EKB8"/>
<organism evidence="1 2">
    <name type="scientific">Candidatus Scalindua brodae</name>
    <dbReference type="NCBI Taxonomy" id="237368"/>
    <lineage>
        <taxon>Bacteria</taxon>
        <taxon>Pseudomonadati</taxon>
        <taxon>Planctomycetota</taxon>
        <taxon>Candidatus Brocadiia</taxon>
        <taxon>Candidatus Brocadiales</taxon>
        <taxon>Candidatus Scalinduaceae</taxon>
        <taxon>Candidatus Scalindua</taxon>
    </lineage>
</organism>
<name>A0A0B0EKB8_9BACT</name>
<evidence type="ECO:0000313" key="2">
    <source>
        <dbReference type="Proteomes" id="UP000030652"/>
    </source>
</evidence>
<proteinExistence type="predicted"/>
<gene>
    <name evidence="1" type="ORF">SCABRO_02682</name>
</gene>
<dbReference type="EMBL" id="JRYO01000190">
    <property type="protein sequence ID" value="KHE91573.1"/>
    <property type="molecule type" value="Genomic_DNA"/>
</dbReference>
<sequence>MYKLCMDLNVALCDPCENGNLVSTNLVTLDFHSTECGNDIGRLKRRKGIGDGDGFVILEVLRL</sequence>
<comment type="caution">
    <text evidence="1">The sequence shown here is derived from an EMBL/GenBank/DDBJ whole genome shotgun (WGS) entry which is preliminary data.</text>
</comment>